<proteinExistence type="predicted"/>
<feature type="transmembrane region" description="Helical" evidence="1">
    <location>
        <begin position="163"/>
        <end position="182"/>
    </location>
</feature>
<evidence type="ECO:0000313" key="3">
    <source>
        <dbReference type="Proteomes" id="UP000240322"/>
    </source>
</evidence>
<keyword evidence="1" id="KW-0812">Transmembrane</keyword>
<evidence type="ECO:0000256" key="1">
    <source>
        <dbReference type="SAM" id="Phobius"/>
    </source>
</evidence>
<evidence type="ECO:0008006" key="4">
    <source>
        <dbReference type="Google" id="ProtNLM"/>
    </source>
</evidence>
<gene>
    <name evidence="2" type="ORF">B9Q03_12570</name>
</gene>
<protein>
    <recommendedName>
        <fullName evidence="4">Nickel/cobalt efflux system</fullName>
    </recommendedName>
</protein>
<keyword evidence="1" id="KW-1133">Transmembrane helix</keyword>
<reference evidence="2 3" key="1">
    <citation type="submission" date="2017-04" db="EMBL/GenBank/DDBJ databases">
        <title>Novel microbial lineages endemic to geothermal iron-oxide mats fill important gaps in the evolutionary history of Archaea.</title>
        <authorList>
            <person name="Jay Z.J."/>
            <person name="Beam J.P."/>
            <person name="Dlakic M."/>
            <person name="Rusch D.B."/>
            <person name="Kozubal M.A."/>
            <person name="Inskeep W.P."/>
        </authorList>
    </citation>
    <scope>NUCLEOTIDE SEQUENCE [LARGE SCALE GENOMIC DNA]</scope>
    <source>
        <strain evidence="2">OSP_D</strain>
    </source>
</reference>
<comment type="caution">
    <text evidence="2">The sequence shown here is derived from an EMBL/GenBank/DDBJ whole genome shotgun (WGS) entry which is preliminary data.</text>
</comment>
<dbReference type="AlphaFoldDB" id="A0A2R6AFB6"/>
<dbReference type="EMBL" id="NEXE01000256">
    <property type="protein sequence ID" value="PSN85072.1"/>
    <property type="molecule type" value="Genomic_DNA"/>
</dbReference>
<organism evidence="2 3">
    <name type="scientific">Candidatus Marsarchaeota G2 archaeon OSP_D</name>
    <dbReference type="NCBI Taxonomy" id="1978157"/>
    <lineage>
        <taxon>Archaea</taxon>
        <taxon>Candidatus Marsarchaeota</taxon>
        <taxon>Candidatus Marsarchaeota group 2</taxon>
    </lineage>
</organism>
<feature type="transmembrane region" description="Helical" evidence="1">
    <location>
        <begin position="130"/>
        <end position="151"/>
    </location>
</feature>
<evidence type="ECO:0000313" key="2">
    <source>
        <dbReference type="EMBL" id="PSN85072.1"/>
    </source>
</evidence>
<sequence length="201" mass="21512">MLQLVILLISLGLGLAHGAEPDHLATISALGKGLRKAVWFASGHSLGFALIALPILLALHSLPENNMFKLLADTVSLGVSAVVIYSELSGRELEVGYMKGGGLGVAQGALAFTPTKALLLVLASTAPTPIMILSLGLFTLASSASMVGFGLFKSTLRREWDRYLNLIIAIIAAIWVILSILAHRVQQLSHRYIYGSLRQHF</sequence>
<keyword evidence="1" id="KW-0472">Membrane</keyword>
<feature type="transmembrane region" description="Helical" evidence="1">
    <location>
        <begin position="37"/>
        <end position="58"/>
    </location>
</feature>
<dbReference type="Proteomes" id="UP000240322">
    <property type="component" value="Unassembled WGS sequence"/>
</dbReference>
<name>A0A2R6AFB6_9ARCH</name>
<accession>A0A2R6AFB6</accession>